<dbReference type="InterPro" id="IPR036397">
    <property type="entry name" value="RNaseH_sf"/>
</dbReference>
<evidence type="ECO:0000313" key="1">
    <source>
        <dbReference type="EMBL" id="KAL1131535.1"/>
    </source>
</evidence>
<dbReference type="Gene3D" id="3.30.420.10">
    <property type="entry name" value="Ribonuclease H-like superfamily/Ribonuclease H"/>
    <property type="match status" value="1"/>
</dbReference>
<reference evidence="1 2" key="1">
    <citation type="submission" date="2024-07" db="EMBL/GenBank/DDBJ databases">
        <title>Chromosome-level genome assembly of the water stick insect Ranatra chinensis (Heteroptera: Nepidae).</title>
        <authorList>
            <person name="Liu X."/>
        </authorList>
    </citation>
    <scope>NUCLEOTIDE SEQUENCE [LARGE SCALE GENOMIC DNA]</scope>
    <source>
        <strain evidence="1">Cailab_2021Rc</strain>
        <tissue evidence="1">Muscle</tissue>
    </source>
</reference>
<comment type="caution">
    <text evidence="1">The sequence shown here is derived from an EMBL/GenBank/DDBJ whole genome shotgun (WGS) entry which is preliminary data.</text>
</comment>
<dbReference type="Proteomes" id="UP001558652">
    <property type="component" value="Unassembled WGS sequence"/>
</dbReference>
<dbReference type="AlphaFoldDB" id="A0ABD0YJU8"/>
<accession>A0ABD0YJU8</accession>
<gene>
    <name evidence="1" type="ORF">AAG570_011152</name>
</gene>
<keyword evidence="2" id="KW-1185">Reference proteome</keyword>
<protein>
    <submittedName>
        <fullName evidence="1">Uncharacterized protein</fullName>
    </submittedName>
</protein>
<dbReference type="EMBL" id="JBFDAA010000006">
    <property type="protein sequence ID" value="KAL1131535.1"/>
    <property type="molecule type" value="Genomic_DNA"/>
</dbReference>
<evidence type="ECO:0000313" key="2">
    <source>
        <dbReference type="Proteomes" id="UP001558652"/>
    </source>
</evidence>
<organism evidence="1 2">
    <name type="scientific">Ranatra chinensis</name>
    <dbReference type="NCBI Taxonomy" id="642074"/>
    <lineage>
        <taxon>Eukaryota</taxon>
        <taxon>Metazoa</taxon>
        <taxon>Ecdysozoa</taxon>
        <taxon>Arthropoda</taxon>
        <taxon>Hexapoda</taxon>
        <taxon>Insecta</taxon>
        <taxon>Pterygota</taxon>
        <taxon>Neoptera</taxon>
        <taxon>Paraneoptera</taxon>
        <taxon>Hemiptera</taxon>
        <taxon>Heteroptera</taxon>
        <taxon>Panheteroptera</taxon>
        <taxon>Nepomorpha</taxon>
        <taxon>Nepidae</taxon>
        <taxon>Ranatrinae</taxon>
        <taxon>Ranatra</taxon>
    </lineage>
</organism>
<proteinExistence type="predicted"/>
<sequence>MESMRRYMFVKDHRRRRKDKMAIQKICDFYSDAPKVRSVECDQEALKSVVRSDLALSSRDEKWILCDNTKQSKHLYSLGQYPVPTAKPHLSNRTVLLCVWSGYSGIIHDELRETVSPGTCHDCRGWNPNRWKKKATGKVWFCITRITRGAPKGKFCRIRPILHTLLQQTTNCSGLWNTLLRPRRSDEATRCGQCPKVGTHVMPILRVVCTFPHIEAVWTN</sequence>
<name>A0ABD0YJU8_9HEMI</name>